<protein>
    <submittedName>
        <fullName evidence="2">Uncharacterized protein</fullName>
    </submittedName>
</protein>
<organism evidence="2 3">
    <name type="scientific">Pantoea cypripedii</name>
    <name type="common">Pectobacterium cypripedii</name>
    <name type="synonym">Erwinia cypripedii</name>
    <dbReference type="NCBI Taxonomy" id="55209"/>
    <lineage>
        <taxon>Bacteria</taxon>
        <taxon>Pseudomonadati</taxon>
        <taxon>Pseudomonadota</taxon>
        <taxon>Gammaproteobacteria</taxon>
        <taxon>Enterobacterales</taxon>
        <taxon>Erwiniaceae</taxon>
        <taxon>Pantoea</taxon>
    </lineage>
</organism>
<evidence type="ECO:0000313" key="2">
    <source>
        <dbReference type="EMBL" id="QGY30747.1"/>
    </source>
</evidence>
<proteinExistence type="predicted"/>
<gene>
    <name evidence="2" type="ORF">CUN67_18180</name>
</gene>
<name>A0A6B9G9C3_PANCY</name>
<evidence type="ECO:0000256" key="1">
    <source>
        <dbReference type="SAM" id="MobiDB-lite"/>
    </source>
</evidence>
<feature type="region of interest" description="Disordered" evidence="1">
    <location>
        <begin position="70"/>
        <end position="93"/>
    </location>
</feature>
<dbReference type="Proteomes" id="UP000502005">
    <property type="component" value="Chromosome"/>
</dbReference>
<accession>A0A6B9G9C3</accession>
<reference evidence="2 3" key="1">
    <citation type="submission" date="2017-11" db="EMBL/GenBank/DDBJ databases">
        <title>Genome sequence of Pantoea cypripedii NE1.</title>
        <authorList>
            <person name="Nascimento F.X."/>
        </authorList>
    </citation>
    <scope>NUCLEOTIDE SEQUENCE [LARGE SCALE GENOMIC DNA]</scope>
    <source>
        <strain evidence="2 3">NE1</strain>
    </source>
</reference>
<feature type="compositionally biased region" description="Polar residues" evidence="1">
    <location>
        <begin position="70"/>
        <end position="82"/>
    </location>
</feature>
<sequence>MSGDAGQNVWVCTFAAEAVQDHTSSGLGGHQVTKRGENTGENGAEQGERYGRNITGAIATIVTIMGTTVSPVVNDNDTNKNASPKAGVFAATN</sequence>
<dbReference type="AlphaFoldDB" id="A0A6B9G9C3"/>
<dbReference type="RefSeq" id="WP_208716690.1">
    <property type="nucleotide sequence ID" value="NZ_CP024768.1"/>
</dbReference>
<dbReference type="EMBL" id="CP024768">
    <property type="protein sequence ID" value="QGY30747.1"/>
    <property type="molecule type" value="Genomic_DNA"/>
</dbReference>
<feature type="region of interest" description="Disordered" evidence="1">
    <location>
        <begin position="23"/>
        <end position="51"/>
    </location>
</feature>
<evidence type="ECO:0000313" key="3">
    <source>
        <dbReference type="Proteomes" id="UP000502005"/>
    </source>
</evidence>